<gene>
    <name evidence="1" type="ORF">VPNG_01103</name>
</gene>
<sequence length="201" mass="22476">MLSKRICNRSILPLLRSPTPARALIQRRAYIAAPKPGDGPLLSRRADRELPDVETESFRWSRTLPTFFAAVALASLAIFNYQKSSSPVVSSTLYALRTNERARELLGDEIYFKAQIPWIGGTMNQLQGNIDIHFTVKGTKGTGVMRFASFRPTPKGVFETVEWSLETSDGRKIDLLEDGDPWKLIEAAGEDDDSATRGFRK</sequence>
<evidence type="ECO:0008006" key="3">
    <source>
        <dbReference type="Google" id="ProtNLM"/>
    </source>
</evidence>
<dbReference type="Proteomes" id="UP000285146">
    <property type="component" value="Unassembled WGS sequence"/>
</dbReference>
<dbReference type="FunCoup" id="A0A423XL09">
    <property type="interactions" value="29"/>
</dbReference>
<dbReference type="InterPro" id="IPR014807">
    <property type="entry name" value="Coa1"/>
</dbReference>
<dbReference type="OrthoDB" id="2100652at2759"/>
<organism evidence="1 2">
    <name type="scientific">Cytospora leucostoma</name>
    <dbReference type="NCBI Taxonomy" id="1230097"/>
    <lineage>
        <taxon>Eukaryota</taxon>
        <taxon>Fungi</taxon>
        <taxon>Dikarya</taxon>
        <taxon>Ascomycota</taxon>
        <taxon>Pezizomycotina</taxon>
        <taxon>Sordariomycetes</taxon>
        <taxon>Sordariomycetidae</taxon>
        <taxon>Diaporthales</taxon>
        <taxon>Cytosporaceae</taxon>
        <taxon>Cytospora</taxon>
    </lineage>
</organism>
<dbReference type="InterPro" id="IPR042432">
    <property type="entry name" value="Coa1_fungi"/>
</dbReference>
<dbReference type="PANTHER" id="PTHR28523:SF1">
    <property type="entry name" value="CYTOCHROME C OXIDASE ASSEMBLY FACTOR 1"/>
    <property type="match status" value="1"/>
</dbReference>
<dbReference type="InParanoid" id="A0A423XL09"/>
<comment type="caution">
    <text evidence="1">The sequence shown here is derived from an EMBL/GenBank/DDBJ whole genome shotgun (WGS) entry which is preliminary data.</text>
</comment>
<keyword evidence="2" id="KW-1185">Reference proteome</keyword>
<protein>
    <recommendedName>
        <fullName evidence="3">DUF1783-domain-containing protein</fullName>
    </recommendedName>
</protein>
<dbReference type="Pfam" id="PF08695">
    <property type="entry name" value="Coa1"/>
    <property type="match status" value="1"/>
</dbReference>
<proteinExistence type="predicted"/>
<dbReference type="PANTHER" id="PTHR28523">
    <property type="entry name" value="CYTOCHROME C OXIDASE ASSEMBLY FACTOR 1"/>
    <property type="match status" value="1"/>
</dbReference>
<evidence type="ECO:0000313" key="1">
    <source>
        <dbReference type="EMBL" id="ROW17165.1"/>
    </source>
</evidence>
<accession>A0A423XL09</accession>
<dbReference type="AlphaFoldDB" id="A0A423XL09"/>
<dbReference type="GO" id="GO:0033617">
    <property type="term" value="P:mitochondrial respiratory chain complex IV assembly"/>
    <property type="evidence" value="ECO:0007669"/>
    <property type="project" value="InterPro"/>
</dbReference>
<reference evidence="1 2" key="1">
    <citation type="submission" date="2015-09" db="EMBL/GenBank/DDBJ databases">
        <title>Host preference determinants of Valsa canker pathogens revealed by comparative genomics.</title>
        <authorList>
            <person name="Yin Z."/>
            <person name="Huang L."/>
        </authorList>
    </citation>
    <scope>NUCLEOTIDE SEQUENCE [LARGE SCALE GENOMIC DNA]</scope>
    <source>
        <strain evidence="1 2">SXYLt</strain>
    </source>
</reference>
<dbReference type="EMBL" id="LKEB01000003">
    <property type="protein sequence ID" value="ROW17165.1"/>
    <property type="molecule type" value="Genomic_DNA"/>
</dbReference>
<dbReference type="GO" id="GO:0005743">
    <property type="term" value="C:mitochondrial inner membrane"/>
    <property type="evidence" value="ECO:0007669"/>
    <property type="project" value="TreeGrafter"/>
</dbReference>
<evidence type="ECO:0000313" key="2">
    <source>
        <dbReference type="Proteomes" id="UP000285146"/>
    </source>
</evidence>
<name>A0A423XL09_9PEZI</name>